<organism evidence="2 3">
    <name type="scientific">Aspergillus vadensis (strain CBS 113365 / IMI 142717 / IBT 24658)</name>
    <dbReference type="NCBI Taxonomy" id="1448311"/>
    <lineage>
        <taxon>Eukaryota</taxon>
        <taxon>Fungi</taxon>
        <taxon>Dikarya</taxon>
        <taxon>Ascomycota</taxon>
        <taxon>Pezizomycotina</taxon>
        <taxon>Eurotiomycetes</taxon>
        <taxon>Eurotiomycetidae</taxon>
        <taxon>Eurotiales</taxon>
        <taxon>Aspergillaceae</taxon>
        <taxon>Aspergillus</taxon>
        <taxon>Aspergillus subgen. Circumdati</taxon>
    </lineage>
</organism>
<accession>A0A319AZA0</accession>
<dbReference type="RefSeq" id="XP_025558698.1">
    <property type="nucleotide sequence ID" value="XM_025701559.1"/>
</dbReference>
<dbReference type="Proteomes" id="UP000248405">
    <property type="component" value="Unassembled WGS sequence"/>
</dbReference>
<evidence type="ECO:0000313" key="3">
    <source>
        <dbReference type="Proteomes" id="UP000248405"/>
    </source>
</evidence>
<evidence type="ECO:0000313" key="2">
    <source>
        <dbReference type="EMBL" id="PYH64904.1"/>
    </source>
</evidence>
<gene>
    <name evidence="2" type="ORF">BO88DRAFT_156041</name>
</gene>
<keyword evidence="1" id="KW-0732">Signal</keyword>
<evidence type="ECO:0000256" key="1">
    <source>
        <dbReference type="SAM" id="SignalP"/>
    </source>
</evidence>
<proteinExistence type="predicted"/>
<feature type="chain" id="PRO_5016318844" evidence="1">
    <location>
        <begin position="25"/>
        <end position="72"/>
    </location>
</feature>
<protein>
    <submittedName>
        <fullName evidence="2">Uncharacterized protein</fullName>
    </submittedName>
</protein>
<dbReference type="GeneID" id="37206151"/>
<feature type="signal peptide" evidence="1">
    <location>
        <begin position="1"/>
        <end position="24"/>
    </location>
</feature>
<name>A0A319AZA0_ASPVC</name>
<dbReference type="AlphaFoldDB" id="A0A319AZA0"/>
<keyword evidence="3" id="KW-1185">Reference proteome</keyword>
<dbReference type="EMBL" id="KZ821641">
    <property type="protein sequence ID" value="PYH64904.1"/>
    <property type="molecule type" value="Genomic_DNA"/>
</dbReference>
<reference evidence="2" key="1">
    <citation type="submission" date="2016-12" db="EMBL/GenBank/DDBJ databases">
        <title>The genomes of Aspergillus section Nigri reveals drivers in fungal speciation.</title>
        <authorList>
            <consortium name="DOE Joint Genome Institute"/>
            <person name="Vesth T.C."/>
            <person name="Nybo J."/>
            <person name="Theobald S."/>
            <person name="Brandl J."/>
            <person name="Frisvad J.C."/>
            <person name="Nielsen K.F."/>
            <person name="Lyhne E.K."/>
            <person name="Kogle M.E."/>
            <person name="Kuo A."/>
            <person name="Riley R."/>
            <person name="Clum A."/>
            <person name="Nolan M."/>
            <person name="Lipzen A."/>
            <person name="Salamov A."/>
            <person name="Henrissat B."/>
            <person name="Wiebenga A."/>
            <person name="De Vries R.P."/>
            <person name="Grigoriev I.V."/>
            <person name="Mortensen U.H."/>
            <person name="Andersen M.R."/>
            <person name="Baker S.E."/>
        </authorList>
    </citation>
    <scope>NUCLEOTIDE SEQUENCE [LARGE SCALE GENOMIC DNA]</scope>
    <source>
        <strain evidence="2">CBS 113365</strain>
    </source>
</reference>
<sequence>MCHEGLGLNTFLKLSLMCRTLAVGDHCFIAGSRTIRWQSLVCDYQVESTSFPACEQQYLVLASAPLLGCMWA</sequence>